<gene>
    <name evidence="1" type="ORF">SAMN05444682_102122</name>
</gene>
<dbReference type="AlphaFoldDB" id="A0A1I3F1H5"/>
<organism evidence="1 2">
    <name type="scientific">Parapedobacter indicus</name>
    <dbReference type="NCBI Taxonomy" id="1477437"/>
    <lineage>
        <taxon>Bacteria</taxon>
        <taxon>Pseudomonadati</taxon>
        <taxon>Bacteroidota</taxon>
        <taxon>Sphingobacteriia</taxon>
        <taxon>Sphingobacteriales</taxon>
        <taxon>Sphingobacteriaceae</taxon>
        <taxon>Parapedobacter</taxon>
    </lineage>
</organism>
<accession>A0A1I3F1H5</accession>
<dbReference type="OrthoDB" id="980645at2"/>
<dbReference type="STRING" id="1477437.SAMN05444682_102122"/>
<sequence length="122" mass="14060">MVHRLLAILLICSLFAENISRLLITAAFELNQPYITEYFCINKDKPMLHCDGKCYLARKLKEAEEKEKKSEKESLKVSYQLAFITEKTVLTVPVSPMEKHEPAELTFVLPSRPAKIFHPPRV</sequence>
<dbReference type="EMBL" id="FOQO01000002">
    <property type="protein sequence ID" value="SFI05079.1"/>
    <property type="molecule type" value="Genomic_DNA"/>
</dbReference>
<evidence type="ECO:0000313" key="2">
    <source>
        <dbReference type="Proteomes" id="UP000198670"/>
    </source>
</evidence>
<evidence type="ECO:0000313" key="1">
    <source>
        <dbReference type="EMBL" id="SFI05079.1"/>
    </source>
</evidence>
<protein>
    <submittedName>
        <fullName evidence="1">Uncharacterized protein</fullName>
    </submittedName>
</protein>
<keyword evidence="2" id="KW-1185">Reference proteome</keyword>
<reference evidence="1 2" key="1">
    <citation type="submission" date="2016-10" db="EMBL/GenBank/DDBJ databases">
        <authorList>
            <person name="de Groot N.N."/>
        </authorList>
    </citation>
    <scope>NUCLEOTIDE SEQUENCE [LARGE SCALE GENOMIC DNA]</scope>
    <source>
        <strain evidence="1 2">RK1</strain>
    </source>
</reference>
<dbReference type="RefSeq" id="WP_090624695.1">
    <property type="nucleotide sequence ID" value="NZ_FOQO01000002.1"/>
</dbReference>
<name>A0A1I3F1H5_9SPHI</name>
<proteinExistence type="predicted"/>
<dbReference type="Proteomes" id="UP000198670">
    <property type="component" value="Unassembled WGS sequence"/>
</dbReference>